<evidence type="ECO:0000313" key="23">
    <source>
        <dbReference type="EMBL" id="UNS96328.1"/>
    </source>
</evidence>
<feature type="compositionally biased region" description="Basic and acidic residues" evidence="20">
    <location>
        <begin position="16"/>
        <end position="30"/>
    </location>
</feature>
<evidence type="ECO:0000259" key="22">
    <source>
        <dbReference type="PROSITE" id="PS50989"/>
    </source>
</evidence>
<feature type="domain" description="CoA carboxyltransferase C-terminal" evidence="22">
    <location>
        <begin position="282"/>
        <end position="512"/>
    </location>
</feature>
<evidence type="ECO:0000256" key="6">
    <source>
        <dbReference type="ARBA" id="ARBA00011664"/>
    </source>
</evidence>
<dbReference type="InterPro" id="IPR029045">
    <property type="entry name" value="ClpP/crotonase-like_dom_sf"/>
</dbReference>
<dbReference type="SUPFAM" id="SSF52096">
    <property type="entry name" value="ClpP/crotonase"/>
    <property type="match status" value="2"/>
</dbReference>
<comment type="function">
    <text evidence="18">Component of the acetyl coenzyme A carboxylase (ACC) complex. Biotin carboxylase (BC) catalyzes the carboxylation of biotin on its carrier protein (BCCP) and then the CO(2) group is transferred by the transcarboxylase to acetyl-CoA to form malonyl-CoA.</text>
</comment>
<dbReference type="InterPro" id="IPR011762">
    <property type="entry name" value="COA_CT_N"/>
</dbReference>
<keyword evidence="13" id="KW-0479">Metal-binding</keyword>
<evidence type="ECO:0000256" key="10">
    <source>
        <dbReference type="ARBA" id="ARBA00022516"/>
    </source>
</evidence>
<keyword evidence="15" id="KW-0067">ATP-binding</keyword>
<feature type="region of interest" description="Disordered" evidence="20">
    <location>
        <begin position="275"/>
        <end position="307"/>
    </location>
</feature>
<feature type="compositionally biased region" description="Pro residues" evidence="20">
    <location>
        <begin position="283"/>
        <end position="296"/>
    </location>
</feature>
<keyword evidence="11" id="KW-0808">Transferase</keyword>
<dbReference type="InterPro" id="IPR000438">
    <property type="entry name" value="Acetyl_CoA_COase_Trfase_b_su"/>
</dbReference>
<reference evidence="23 24" key="1">
    <citation type="journal article" date="2023" name="Microbiol. Spectr.">
        <title>Synergy between Genome Mining, Metabolomics, and Bioinformatics Uncovers Antibacterial Chlorinated Carbazole Alkaloids and Their Biosynthetic Gene Cluster from Streptomyces tubbatahanensis sp. nov., a Novel Actinomycete Isolated from Sulu Sea, Philippines.</title>
        <authorList>
            <person name="Tenebro C.P."/>
            <person name="Trono D.J.V.L."/>
            <person name="Balida L.A.P."/>
            <person name="Bayog L.K.A."/>
            <person name="Bruna J.R."/>
            <person name="Sabido E.M."/>
            <person name="Caspe D.P.C."/>
            <person name="de Los Santos E.L.C."/>
            <person name="Saludes J.P."/>
            <person name="Dalisay D.S."/>
        </authorList>
    </citation>
    <scope>NUCLEOTIDE SEQUENCE [LARGE SCALE GENOMIC DNA]</scope>
    <source>
        <strain evidence="23 24">DSD3025</strain>
    </source>
</reference>
<sequence>MSPTAPGDSAPDEGEDVRPPHGAHAPERRNPSRAGARALLGRLTDGFREFGPAPTAGESTAVQPAAGEPVVREPVDGPLGWPGYDQARARAREHTGEDESVVCGTGWIGGSETVLLCFEFGYLGGSLGERTGDRIEAAHRRARQLRLPVVTLVATGGSRMQEGMRALAQLQRVARQTALTRAAGLPQLAVVRDPTTGGGWATLAAGADVVLGLPGAQAAFAGSRVRPRDADPAAYTVEGQHAAGHLDLVVPEPRLAPVLAHWLTLLTGGDPDAVRDGAALDPAPVPAAPATAPPPGGGHAGGPAPLPRTGVEAVARARDRQRPRADAYLDAYFGSRAEISGDRCGGVDSGVRCGFGLHEGRSLAYAAQCGTPTRPAGYRTVARLVRLASRLGVPVLTLIDTPGAANGPDDERAGAGPALAEVFDALAEATVPVTSLLIGEGGSGGALALAAPGRLWVTADSYFSVIAPEPAAAILKRAPDRVPETADALRLRPQDAVDLGVARGIVQVPYGR</sequence>
<dbReference type="EMBL" id="CP093846">
    <property type="protein sequence ID" value="UNS96328.1"/>
    <property type="molecule type" value="Genomic_DNA"/>
</dbReference>
<evidence type="ECO:0000256" key="18">
    <source>
        <dbReference type="ARBA" id="ARBA00025280"/>
    </source>
</evidence>
<dbReference type="Pfam" id="PF03255">
    <property type="entry name" value="ACCA"/>
    <property type="match status" value="1"/>
</dbReference>
<dbReference type="Gene3D" id="3.90.226.10">
    <property type="entry name" value="2-enoyl-CoA Hydratase, Chain A, domain 1"/>
    <property type="match status" value="2"/>
</dbReference>
<proteinExistence type="inferred from homology"/>
<evidence type="ECO:0000256" key="14">
    <source>
        <dbReference type="ARBA" id="ARBA00022832"/>
    </source>
</evidence>
<dbReference type="PROSITE" id="PS50989">
    <property type="entry name" value="COA_CT_CTER"/>
    <property type="match status" value="1"/>
</dbReference>
<evidence type="ECO:0000256" key="9">
    <source>
        <dbReference type="ARBA" id="ARBA00022490"/>
    </source>
</evidence>
<comment type="subunit">
    <text evidence="6">Acetyl-CoA carboxylase is a heterotetramer composed of biotin carboxyl carrier protein (AccB), biotin carboxylase (AccC) and two subunits of ACCase subunit beta/alpha.</text>
</comment>
<keyword evidence="17" id="KW-0275">Fatty acid biosynthesis</keyword>
<keyword evidence="24" id="KW-1185">Reference proteome</keyword>
<evidence type="ECO:0000259" key="21">
    <source>
        <dbReference type="PROSITE" id="PS50980"/>
    </source>
</evidence>
<keyword evidence="13" id="KW-0863">Zinc-finger</keyword>
<evidence type="ECO:0000256" key="2">
    <source>
        <dbReference type="ARBA" id="ARBA00004496"/>
    </source>
</evidence>
<keyword evidence="13" id="KW-0862">Zinc</keyword>
<evidence type="ECO:0000256" key="1">
    <source>
        <dbReference type="ARBA" id="ARBA00001947"/>
    </source>
</evidence>
<evidence type="ECO:0000256" key="16">
    <source>
        <dbReference type="ARBA" id="ARBA00023098"/>
    </source>
</evidence>
<comment type="pathway">
    <text evidence="3">Lipid metabolism; malonyl-CoA biosynthesis; malonyl-CoA from acetyl-CoA: step 1/1.</text>
</comment>
<evidence type="ECO:0000256" key="11">
    <source>
        <dbReference type="ARBA" id="ARBA00022679"/>
    </source>
</evidence>
<comment type="subcellular location">
    <subcellularLocation>
        <location evidence="2">Cytoplasm</location>
    </subcellularLocation>
</comment>
<organism evidence="23 24">
    <name type="scientific">Streptomyces tubbatahanensis</name>
    <dbReference type="NCBI Taxonomy" id="2923272"/>
    <lineage>
        <taxon>Bacteria</taxon>
        <taxon>Bacillati</taxon>
        <taxon>Actinomycetota</taxon>
        <taxon>Actinomycetes</taxon>
        <taxon>Kitasatosporales</taxon>
        <taxon>Streptomycetaceae</taxon>
        <taxon>Streptomyces</taxon>
    </lineage>
</organism>
<dbReference type="Pfam" id="PF01039">
    <property type="entry name" value="Carboxyl_trans"/>
    <property type="match status" value="1"/>
</dbReference>
<evidence type="ECO:0000256" key="5">
    <source>
        <dbReference type="ARBA" id="ARBA00010284"/>
    </source>
</evidence>
<accession>A0ABY3XPF1</accession>
<dbReference type="EC" id="2.1.3.15" evidence="7"/>
<comment type="cofactor">
    <cofactor evidence="1">
        <name>Zn(2+)</name>
        <dbReference type="ChEBI" id="CHEBI:29105"/>
    </cofactor>
</comment>
<evidence type="ECO:0000256" key="8">
    <source>
        <dbReference type="ARBA" id="ARBA00018312"/>
    </source>
</evidence>
<comment type="similarity">
    <text evidence="4">In the C-terminal section; belongs to the AccA family.</text>
</comment>
<comment type="similarity">
    <text evidence="5">In the N-terminal section; belongs to the AccD/PCCB family.</text>
</comment>
<evidence type="ECO:0000256" key="19">
    <source>
        <dbReference type="ARBA" id="ARBA00049152"/>
    </source>
</evidence>
<dbReference type="PANTHER" id="PTHR42853:SF3">
    <property type="entry name" value="ACETYL-COENZYME A CARBOXYLASE CARBOXYL TRANSFERASE SUBUNIT ALPHA, CHLOROPLASTIC"/>
    <property type="match status" value="1"/>
</dbReference>
<dbReference type="RefSeq" id="WP_242750250.1">
    <property type="nucleotide sequence ID" value="NZ_CP093846.1"/>
</dbReference>
<dbReference type="InterPro" id="IPR034733">
    <property type="entry name" value="AcCoA_carboxyl_beta"/>
</dbReference>
<dbReference type="InterPro" id="IPR011763">
    <property type="entry name" value="COA_CT_C"/>
</dbReference>
<evidence type="ECO:0000256" key="17">
    <source>
        <dbReference type="ARBA" id="ARBA00023160"/>
    </source>
</evidence>
<feature type="region of interest" description="Disordered" evidence="20">
    <location>
        <begin position="1"/>
        <end position="42"/>
    </location>
</feature>
<evidence type="ECO:0000256" key="20">
    <source>
        <dbReference type="SAM" id="MobiDB-lite"/>
    </source>
</evidence>
<keyword evidence="9" id="KW-0963">Cytoplasm</keyword>
<dbReference type="PRINTS" id="PR01070">
    <property type="entry name" value="ACCCTRFRASEB"/>
</dbReference>
<evidence type="ECO:0000256" key="3">
    <source>
        <dbReference type="ARBA" id="ARBA00004956"/>
    </source>
</evidence>
<feature type="domain" description="CoA carboxyltransferase N-terminal" evidence="21">
    <location>
        <begin position="1"/>
        <end position="289"/>
    </location>
</feature>
<evidence type="ECO:0000256" key="4">
    <source>
        <dbReference type="ARBA" id="ARBA00006276"/>
    </source>
</evidence>
<evidence type="ECO:0000256" key="12">
    <source>
        <dbReference type="ARBA" id="ARBA00022741"/>
    </source>
</evidence>
<dbReference type="Proteomes" id="UP001202244">
    <property type="component" value="Chromosome"/>
</dbReference>
<comment type="catalytic activity">
    <reaction evidence="19">
        <text>N(6)-carboxybiotinyl-L-lysyl-[protein] + acetyl-CoA = N(6)-biotinyl-L-lysyl-[protein] + malonyl-CoA</text>
        <dbReference type="Rhea" id="RHEA:54728"/>
        <dbReference type="Rhea" id="RHEA-COMP:10505"/>
        <dbReference type="Rhea" id="RHEA-COMP:10506"/>
        <dbReference type="ChEBI" id="CHEBI:57288"/>
        <dbReference type="ChEBI" id="CHEBI:57384"/>
        <dbReference type="ChEBI" id="CHEBI:83144"/>
        <dbReference type="ChEBI" id="CHEBI:83145"/>
        <dbReference type="EC" id="2.1.3.15"/>
    </reaction>
</comment>
<dbReference type="PANTHER" id="PTHR42853">
    <property type="entry name" value="ACETYL-COENZYME A CARBOXYLASE CARBOXYL TRANSFERASE SUBUNIT ALPHA"/>
    <property type="match status" value="1"/>
</dbReference>
<dbReference type="InterPro" id="IPR001095">
    <property type="entry name" value="Acetyl_CoA_COase_a_su"/>
</dbReference>
<evidence type="ECO:0000256" key="15">
    <source>
        <dbReference type="ARBA" id="ARBA00022840"/>
    </source>
</evidence>
<protein>
    <recommendedName>
        <fullName evidence="8">Acetyl-coenzyme A carboxylase carboxyl transferase subunits beta/alpha</fullName>
        <ecNumber evidence="7">2.1.3.15</ecNumber>
    </recommendedName>
</protein>
<keyword evidence="10" id="KW-0444">Lipid biosynthesis</keyword>
<keyword evidence="12" id="KW-0547">Nucleotide-binding</keyword>
<dbReference type="PROSITE" id="PS50980">
    <property type="entry name" value="COA_CT_NTER"/>
    <property type="match status" value="1"/>
</dbReference>
<evidence type="ECO:0000256" key="7">
    <source>
        <dbReference type="ARBA" id="ARBA00011883"/>
    </source>
</evidence>
<keyword evidence="14" id="KW-0276">Fatty acid metabolism</keyword>
<evidence type="ECO:0000313" key="24">
    <source>
        <dbReference type="Proteomes" id="UP001202244"/>
    </source>
</evidence>
<keyword evidence="16" id="KW-0443">Lipid metabolism</keyword>
<name>A0ABY3XPF1_9ACTN</name>
<gene>
    <name evidence="23" type="ORF">MMF93_07300</name>
</gene>
<evidence type="ECO:0000256" key="13">
    <source>
        <dbReference type="ARBA" id="ARBA00022771"/>
    </source>
</evidence>